<organism evidence="1 2">
    <name type="scientific">Caenorhabditis tropicalis</name>
    <dbReference type="NCBI Taxonomy" id="1561998"/>
    <lineage>
        <taxon>Eukaryota</taxon>
        <taxon>Metazoa</taxon>
        <taxon>Ecdysozoa</taxon>
        <taxon>Nematoda</taxon>
        <taxon>Chromadorea</taxon>
        <taxon>Rhabditida</taxon>
        <taxon>Rhabditina</taxon>
        <taxon>Rhabditomorpha</taxon>
        <taxon>Rhabditoidea</taxon>
        <taxon>Rhabditidae</taxon>
        <taxon>Peloderinae</taxon>
        <taxon>Caenorhabditis</taxon>
    </lineage>
</organism>
<evidence type="ECO:0000313" key="1">
    <source>
        <dbReference type="Proteomes" id="UP000095282"/>
    </source>
</evidence>
<dbReference type="Proteomes" id="UP000095282">
    <property type="component" value="Unplaced"/>
</dbReference>
<evidence type="ECO:0000313" key="2">
    <source>
        <dbReference type="WBParaSite" id="Csp11.Scaffold630.g19159.t1"/>
    </source>
</evidence>
<keyword evidence="1" id="KW-1185">Reference proteome</keyword>
<reference evidence="2" key="1">
    <citation type="submission" date="2016-11" db="UniProtKB">
        <authorList>
            <consortium name="WormBaseParasite"/>
        </authorList>
    </citation>
    <scope>IDENTIFICATION</scope>
</reference>
<protein>
    <submittedName>
        <fullName evidence="2">ABC transporter domain-containing protein</fullName>
    </submittedName>
</protein>
<accession>A0A1I7UTD8</accession>
<dbReference type="WBParaSite" id="Csp11.Scaffold630.g19159.t1">
    <property type="protein sequence ID" value="Csp11.Scaffold630.g19159.t1"/>
    <property type="gene ID" value="Csp11.Scaffold630.g19159"/>
</dbReference>
<name>A0A1I7UTD8_9PELO</name>
<proteinExistence type="predicted"/>
<sequence length="81" mass="9190">MNISKVAQQECGINLVLDEASSIKTSKEAELAIFELVHFHIGRCKNDKVLVRGLMLQEPELSEYIFRCVPEHPTVMMEETA</sequence>
<dbReference type="AlphaFoldDB" id="A0A1I7UTD8"/>